<evidence type="ECO:0000313" key="2">
    <source>
        <dbReference type="Proteomes" id="UP000295313"/>
    </source>
</evidence>
<sequence length="194" mass="22583">MKTEINLENLIQTLKLDYPEILQISDDINGRVRLIGYVSDLPIYREKRWYVTAEVITVDSLDNSILKLETAKVKNRDWLISNDYLAIVTLNQIPVINENFQTKKDIEIGVDENENPIYESVDAEITLENSPYQLMPAFDFYFGIRHSKTTQLKMSDLFQSAVESHDKWGYFDKKETHIELIDVIKSIYQTPAES</sequence>
<evidence type="ECO:0000313" key="1">
    <source>
        <dbReference type="EMBL" id="TDX86163.1"/>
    </source>
</evidence>
<dbReference type="EMBL" id="SOEO01000001">
    <property type="protein sequence ID" value="TDX86163.1"/>
    <property type="molecule type" value="Genomic_DNA"/>
</dbReference>
<dbReference type="RefSeq" id="WP_133942800.1">
    <property type="nucleotide sequence ID" value="NZ_SOEO01000001.1"/>
</dbReference>
<dbReference type="Proteomes" id="UP000295313">
    <property type="component" value="Unassembled WGS sequence"/>
</dbReference>
<organism evidence="1 2">
    <name type="scientific">Epilithonimonas xixisoli</name>
    <dbReference type="NCBI Taxonomy" id="1476462"/>
    <lineage>
        <taxon>Bacteria</taxon>
        <taxon>Pseudomonadati</taxon>
        <taxon>Bacteroidota</taxon>
        <taxon>Flavobacteriia</taxon>
        <taxon>Flavobacteriales</taxon>
        <taxon>Weeksellaceae</taxon>
        <taxon>Chryseobacterium group</taxon>
        <taxon>Epilithonimonas</taxon>
    </lineage>
</organism>
<protein>
    <submittedName>
        <fullName evidence="1">Uncharacterized protein</fullName>
    </submittedName>
</protein>
<name>A0A4R8IH46_9FLAO</name>
<comment type="caution">
    <text evidence="1">The sequence shown here is derived from an EMBL/GenBank/DDBJ whole genome shotgun (WGS) entry which is preliminary data.</text>
</comment>
<dbReference type="AlphaFoldDB" id="A0A4R8IH46"/>
<gene>
    <name evidence="1" type="ORF">B0I22_0273</name>
</gene>
<proteinExistence type="predicted"/>
<keyword evidence="2" id="KW-1185">Reference proteome</keyword>
<reference evidence="1 2" key="1">
    <citation type="submission" date="2019-03" db="EMBL/GenBank/DDBJ databases">
        <title>Genomic Encyclopedia of Type Strains, Phase III (KMG-III): the genomes of soil and plant-associated and newly described type strains.</title>
        <authorList>
            <person name="Whitman W."/>
        </authorList>
    </citation>
    <scope>NUCLEOTIDE SEQUENCE [LARGE SCALE GENOMIC DNA]</scope>
    <source>
        <strain evidence="1 2">CGMCC 1.12802</strain>
    </source>
</reference>
<accession>A0A4R8IH46</accession>